<evidence type="ECO:0000313" key="8">
    <source>
        <dbReference type="EMBL" id="MBK1814013.1"/>
    </source>
</evidence>
<dbReference type="InterPro" id="IPR029052">
    <property type="entry name" value="Metallo-depent_PP-like"/>
</dbReference>
<dbReference type="SUPFAM" id="SSF56300">
    <property type="entry name" value="Metallo-dependent phosphatases"/>
    <property type="match status" value="1"/>
</dbReference>
<keyword evidence="4" id="KW-0106">Calcium</keyword>
<organism evidence="8 9">
    <name type="scientific">Luteolibacter yonseiensis</name>
    <dbReference type="NCBI Taxonomy" id="1144680"/>
    <lineage>
        <taxon>Bacteria</taxon>
        <taxon>Pseudomonadati</taxon>
        <taxon>Verrucomicrobiota</taxon>
        <taxon>Verrucomicrobiia</taxon>
        <taxon>Verrucomicrobiales</taxon>
        <taxon>Verrucomicrobiaceae</taxon>
        <taxon>Luteolibacter</taxon>
    </lineage>
</organism>
<reference evidence="8" key="1">
    <citation type="submission" date="2021-01" db="EMBL/GenBank/DDBJ databases">
        <title>Modified the classification status of verrucomicrobia.</title>
        <authorList>
            <person name="Feng X."/>
        </authorList>
    </citation>
    <scope>NUCLEOTIDE SEQUENCE</scope>
    <source>
        <strain evidence="8">JCM 18052</strain>
    </source>
</reference>
<dbReference type="Pfam" id="PF18884">
    <property type="entry name" value="TSP3_bac"/>
    <property type="match status" value="2"/>
</dbReference>
<dbReference type="GO" id="GO:0016787">
    <property type="term" value="F:hydrolase activity"/>
    <property type="evidence" value="ECO:0007669"/>
    <property type="project" value="InterPro"/>
</dbReference>
<feature type="chain" id="PRO_5037550401" evidence="6">
    <location>
        <begin position="28"/>
        <end position="955"/>
    </location>
</feature>
<evidence type="ECO:0000256" key="4">
    <source>
        <dbReference type="ARBA" id="ARBA00022837"/>
    </source>
</evidence>
<protein>
    <submittedName>
        <fullName evidence="8">Metallophosphoesterase</fullName>
    </submittedName>
</protein>
<feature type="compositionally biased region" description="Polar residues" evidence="5">
    <location>
        <begin position="837"/>
        <end position="849"/>
    </location>
</feature>
<keyword evidence="2" id="KW-0964">Secreted</keyword>
<feature type="signal peptide" evidence="6">
    <location>
        <begin position="1"/>
        <end position="27"/>
    </location>
</feature>
<dbReference type="InterPro" id="IPR059100">
    <property type="entry name" value="TSP3_bac"/>
</dbReference>
<dbReference type="SUPFAM" id="SSF103647">
    <property type="entry name" value="TSP type-3 repeat"/>
    <property type="match status" value="1"/>
</dbReference>
<gene>
    <name evidence="8" type="ORF">JIN84_00130</name>
</gene>
<dbReference type="Gene3D" id="4.10.1080.10">
    <property type="entry name" value="TSP type-3 repeat"/>
    <property type="match status" value="1"/>
</dbReference>
<feature type="domain" description="Calcineurin-like phosphoesterase" evidence="7">
    <location>
        <begin position="518"/>
        <end position="735"/>
    </location>
</feature>
<evidence type="ECO:0000256" key="3">
    <source>
        <dbReference type="ARBA" id="ARBA00022729"/>
    </source>
</evidence>
<sequence length="955" mass="104579">MHPIPTKHRLTLLVVAAAAGLSSPARAQERFLLDIGSSGRLTTTPTTAPVAGVHWNNLTQPTAAASTVTTLVNTAGASTSGTTFAVTDAFAFSSTNGHASTSAAYLHSASSDFWAVQNNPGKDARGVIRIGGLDTTGTKVYDFTLFGSSNRALTQKLIADYTVRGSTSETKSLEAVGNITNTVTFTGIQPDWRGNIHITTDVNPASYSSASESYAVLGVVDFQSRLESRPPVLPPVYSAMGNTPNPAAEANPANPKGLTAYVLESKDSYTGRVGLGELLRRAGFNVKPLPLDAPPFNTAPGSDFSEDVDLIAIGSFSSEDPDYQAYMTQYGDVLDDYVDRAGLLIQFTQADQTEDEPPFLPDTQNASRNDTDFSKALILEKQHLMMQGLPTVDGGNAIELTLWNEPGNTYTDNTLWESYFQFFGFNVILSGDNRARTPGFMEGAYGQGRFFLSAMANDKILNADTGEPTETPSLRAFNDVFFANLYNYAGLVRDIATPPITITPQPGSSTIPEGAWSIVLLPDTQIYSQNYPGLFEAQTAWIADNIKDRNIKFVLHLGDITNVNSVPEWKFARKAMANLDGIMPYAFVTGNHDYGPGGNAATRDTYLNDHFKVSQYQDWPTFGGVKDAGKMDNSYHLFSAGGVDFIVLALEWAVQDATVVWAQSILDQYPNRTAILLTHAYMNNNDFRYDHLDTSRPQTYNPHDYSTPGLKNDGQQLWDKLVKKNNFAFTFNGHVLGDGTGFRIDNNEAGKPVAQMLANYQMRNLGGESYLRVLEFQPDGKTVKVTTHSPVYNNYLTAADQDFQFEVPLGAADSDNDGILDYYDDDFDDDNDGLNNYQEHSVYGTSSKSADTDRDGISDAKEIAAGTNPSRNDKTEFDAVKNNRADLDLFTRGDLMDVRPSPMLIEVTEGEAKLDFQLEQSSDLLEWNPAGEKLEWNLPVEEGTRLFRLQMAPTE</sequence>
<keyword evidence="3 6" id="KW-0732">Signal</keyword>
<dbReference type="RefSeq" id="WP_200348979.1">
    <property type="nucleotide sequence ID" value="NZ_BAABHZ010000005.1"/>
</dbReference>
<evidence type="ECO:0000256" key="2">
    <source>
        <dbReference type="ARBA" id="ARBA00022525"/>
    </source>
</evidence>
<dbReference type="EMBL" id="JAENIK010000001">
    <property type="protein sequence ID" value="MBK1814013.1"/>
    <property type="molecule type" value="Genomic_DNA"/>
</dbReference>
<evidence type="ECO:0000313" key="9">
    <source>
        <dbReference type="Proteomes" id="UP000600139"/>
    </source>
</evidence>
<dbReference type="Proteomes" id="UP000600139">
    <property type="component" value="Unassembled WGS sequence"/>
</dbReference>
<dbReference type="PANTHER" id="PTHR43143:SF5">
    <property type="entry name" value="SECRETED PROTEIN"/>
    <property type="match status" value="1"/>
</dbReference>
<dbReference type="InterPro" id="IPR051918">
    <property type="entry name" value="STPP_CPPED1"/>
</dbReference>
<dbReference type="InterPro" id="IPR028974">
    <property type="entry name" value="TSP_type-3_rpt"/>
</dbReference>
<evidence type="ECO:0000259" key="7">
    <source>
        <dbReference type="Pfam" id="PF00149"/>
    </source>
</evidence>
<comment type="subcellular location">
    <subcellularLocation>
        <location evidence="1">Secreted</location>
    </subcellularLocation>
</comment>
<evidence type="ECO:0000256" key="1">
    <source>
        <dbReference type="ARBA" id="ARBA00004613"/>
    </source>
</evidence>
<proteinExistence type="predicted"/>
<name>A0A934V8D9_9BACT</name>
<keyword evidence="9" id="KW-1185">Reference proteome</keyword>
<dbReference type="Gene3D" id="3.60.21.10">
    <property type="match status" value="1"/>
</dbReference>
<accession>A0A934V8D9</accession>
<feature type="region of interest" description="Disordered" evidence="5">
    <location>
        <begin position="830"/>
        <end position="854"/>
    </location>
</feature>
<dbReference type="Pfam" id="PF00149">
    <property type="entry name" value="Metallophos"/>
    <property type="match status" value="1"/>
</dbReference>
<dbReference type="InterPro" id="IPR004843">
    <property type="entry name" value="Calcineurin-like_PHP"/>
</dbReference>
<dbReference type="GO" id="GO:0005509">
    <property type="term" value="F:calcium ion binding"/>
    <property type="evidence" value="ECO:0007669"/>
    <property type="project" value="InterPro"/>
</dbReference>
<dbReference type="AlphaFoldDB" id="A0A934V8D9"/>
<dbReference type="PANTHER" id="PTHR43143">
    <property type="entry name" value="METALLOPHOSPHOESTERASE, CALCINEURIN SUPERFAMILY"/>
    <property type="match status" value="1"/>
</dbReference>
<evidence type="ECO:0000256" key="6">
    <source>
        <dbReference type="SAM" id="SignalP"/>
    </source>
</evidence>
<comment type="caution">
    <text evidence="8">The sequence shown here is derived from an EMBL/GenBank/DDBJ whole genome shotgun (WGS) entry which is preliminary data.</text>
</comment>
<evidence type="ECO:0000256" key="5">
    <source>
        <dbReference type="SAM" id="MobiDB-lite"/>
    </source>
</evidence>